<keyword evidence="1" id="KW-1133">Transmembrane helix</keyword>
<dbReference type="RefSeq" id="WP_261834872.1">
    <property type="nucleotide sequence ID" value="NZ_AP024881.1"/>
</dbReference>
<keyword evidence="1" id="KW-0472">Membrane</keyword>
<dbReference type="Proteomes" id="UP000031671">
    <property type="component" value="Unassembled WGS sequence"/>
</dbReference>
<accession>A0A0B8NPZ7</accession>
<gene>
    <name evidence="2" type="ORF">JCM19231_2266</name>
</gene>
<reference evidence="2 3" key="1">
    <citation type="submission" date="2015-01" db="EMBL/GenBank/DDBJ databases">
        <title>Vibrio sp. C1 JCM 19231 whole genome shotgun sequence.</title>
        <authorList>
            <person name="Sawabe T."/>
            <person name="Meirelles P."/>
            <person name="Feng G."/>
            <person name="Sayaka M."/>
            <person name="Hattori M."/>
            <person name="Ohkuma M."/>
        </authorList>
    </citation>
    <scope>NUCLEOTIDE SEQUENCE [LARGE SCALE GENOMIC DNA]</scope>
    <source>
        <strain evidence="3">JCM 19231</strain>
    </source>
</reference>
<evidence type="ECO:0000313" key="3">
    <source>
        <dbReference type="Proteomes" id="UP000031671"/>
    </source>
</evidence>
<name>A0A0B8NPZ7_9VIBR</name>
<comment type="caution">
    <text evidence="2">The sequence shown here is derived from an EMBL/GenBank/DDBJ whole genome shotgun (WGS) entry which is preliminary data.</text>
</comment>
<evidence type="ECO:0008006" key="4">
    <source>
        <dbReference type="Google" id="ProtNLM"/>
    </source>
</evidence>
<feature type="transmembrane region" description="Helical" evidence="1">
    <location>
        <begin position="20"/>
        <end position="41"/>
    </location>
</feature>
<keyword evidence="1" id="KW-0812">Transmembrane</keyword>
<keyword evidence="3" id="KW-1185">Reference proteome</keyword>
<dbReference type="EMBL" id="BBRZ01000003">
    <property type="protein sequence ID" value="GAM54377.1"/>
    <property type="molecule type" value="Genomic_DNA"/>
</dbReference>
<proteinExistence type="predicted"/>
<reference evidence="2 3" key="2">
    <citation type="submission" date="2015-01" db="EMBL/GenBank/DDBJ databases">
        <authorList>
            <consortium name="NBRP consortium"/>
            <person name="Sawabe T."/>
            <person name="Meirelles P."/>
            <person name="Feng G."/>
            <person name="Sayaka M."/>
            <person name="Hattori M."/>
            <person name="Ohkuma M."/>
        </authorList>
    </citation>
    <scope>NUCLEOTIDE SEQUENCE [LARGE SCALE GENOMIC DNA]</scope>
    <source>
        <strain evidence="3">JCM 19231</strain>
    </source>
</reference>
<evidence type="ECO:0000256" key="1">
    <source>
        <dbReference type="SAM" id="Phobius"/>
    </source>
</evidence>
<sequence length="58" mass="6187">MRISEADVLWFLRNQDGLTVVEYVVAAALLVGAIAVIFTGLEVSLTTSFNKTISSAGK</sequence>
<evidence type="ECO:0000313" key="2">
    <source>
        <dbReference type="EMBL" id="GAM54377.1"/>
    </source>
</evidence>
<organism evidence="2 3">
    <name type="scientific">Vibrio ishigakensis</name>
    <dbReference type="NCBI Taxonomy" id="1481914"/>
    <lineage>
        <taxon>Bacteria</taxon>
        <taxon>Pseudomonadati</taxon>
        <taxon>Pseudomonadota</taxon>
        <taxon>Gammaproteobacteria</taxon>
        <taxon>Vibrionales</taxon>
        <taxon>Vibrionaceae</taxon>
        <taxon>Vibrio</taxon>
    </lineage>
</organism>
<dbReference type="AlphaFoldDB" id="A0A0B8NPZ7"/>
<protein>
    <recommendedName>
        <fullName evidence="4">Flp pilus assembly protein</fullName>
    </recommendedName>
</protein>